<protein>
    <submittedName>
        <fullName evidence="2">Uncharacterized protein</fullName>
    </submittedName>
</protein>
<proteinExistence type="predicted"/>
<gene>
    <name evidence="2" type="ORF">BQ8482_110003</name>
</gene>
<dbReference type="EMBL" id="FUIG01000013">
    <property type="protein sequence ID" value="SJM28073.1"/>
    <property type="molecule type" value="Genomic_DNA"/>
</dbReference>
<accession>A0A2P9AAC3</accession>
<reference evidence="3" key="1">
    <citation type="submission" date="2016-12" db="EMBL/GenBank/DDBJ databases">
        <authorList>
            <person name="Brunel B."/>
        </authorList>
    </citation>
    <scope>NUCLEOTIDE SEQUENCE [LARGE SCALE GENOMIC DNA]</scope>
</reference>
<evidence type="ECO:0000313" key="3">
    <source>
        <dbReference type="Proteomes" id="UP000245698"/>
    </source>
</evidence>
<keyword evidence="3" id="KW-1185">Reference proteome</keyword>
<name>A0A2P9AAC3_9HYPH</name>
<feature type="compositionally biased region" description="Polar residues" evidence="1">
    <location>
        <begin position="1"/>
        <end position="25"/>
    </location>
</feature>
<dbReference type="AlphaFoldDB" id="A0A2P9AAC3"/>
<dbReference type="Proteomes" id="UP000245698">
    <property type="component" value="Unassembled WGS sequence"/>
</dbReference>
<sequence length="156" mass="18196">MRNTGMSRTDRQSSTTNDGATQWTPSHRRRAGYLHVRLRRRSTRWWQASDLLSNTIHDQIEWKGEASHETDSYACCNEHSPVMQQQSRGTTYRKCRARRSVESVNRSTDASFDTTQRVDKLMLYDIYVRDHRTCKSGEAAVPTRVQAKDGLYRVLR</sequence>
<feature type="region of interest" description="Disordered" evidence="1">
    <location>
        <begin position="1"/>
        <end position="26"/>
    </location>
</feature>
<evidence type="ECO:0000313" key="2">
    <source>
        <dbReference type="EMBL" id="SJM28073.1"/>
    </source>
</evidence>
<organism evidence="2 3">
    <name type="scientific">Mesorhizobium delmotii</name>
    <dbReference type="NCBI Taxonomy" id="1631247"/>
    <lineage>
        <taxon>Bacteria</taxon>
        <taxon>Pseudomonadati</taxon>
        <taxon>Pseudomonadota</taxon>
        <taxon>Alphaproteobacteria</taxon>
        <taxon>Hyphomicrobiales</taxon>
        <taxon>Phyllobacteriaceae</taxon>
        <taxon>Mesorhizobium</taxon>
    </lineage>
</organism>
<evidence type="ECO:0000256" key="1">
    <source>
        <dbReference type="SAM" id="MobiDB-lite"/>
    </source>
</evidence>